<evidence type="ECO:0000313" key="2">
    <source>
        <dbReference type="Proteomes" id="UP000593952"/>
    </source>
</evidence>
<dbReference type="Proteomes" id="UP000593952">
    <property type="component" value="Segment"/>
</dbReference>
<dbReference type="Pfam" id="PF13262">
    <property type="entry name" value="DUF4054"/>
    <property type="match status" value="1"/>
</dbReference>
<organism evidence="1 2">
    <name type="scientific">Burkholderia phage Maja</name>
    <dbReference type="NCBI Taxonomy" id="2767571"/>
    <lineage>
        <taxon>Viruses</taxon>
        <taxon>Duplodnaviria</taxon>
        <taxon>Heunggongvirae</taxon>
        <taxon>Uroviricota</taxon>
        <taxon>Caudoviricetes</taxon>
        <taxon>Lindbergviridae</taxon>
        <taxon>Gladiolivirus</taxon>
        <taxon>Gladiolivirus maja</taxon>
    </lineage>
</organism>
<keyword evidence="2" id="KW-1185">Reference proteome</keyword>
<evidence type="ECO:0000313" key="1">
    <source>
        <dbReference type="EMBL" id="QOV06233.1"/>
    </source>
</evidence>
<gene>
    <name evidence="1" type="ORF">CPT_Maja_013</name>
</gene>
<accession>A0A7S6R751</accession>
<name>A0A7S6R751_9CAUD</name>
<dbReference type="InterPro" id="IPR025127">
    <property type="entry name" value="DUF4054"/>
</dbReference>
<sequence length="153" mass="16545">MAAPAYNDDLFRKMFPEFADPAKYPANVIEVFYETAQLFITGSTSPCAALSGKQLVGALNMLTAHLMSLSKQRTQTALGATNDQGGYTLSATIGEVSVSKMAPPARDGWEFWLAQTPYGQELWALLKMLSVGGFAIGGLPERDGFRKVGGVFW</sequence>
<dbReference type="EMBL" id="MT708549">
    <property type="protein sequence ID" value="QOV06233.1"/>
    <property type="molecule type" value="Genomic_DNA"/>
</dbReference>
<proteinExistence type="predicted"/>
<reference evidence="1 2" key="1">
    <citation type="submission" date="2020-07" db="EMBL/GenBank/DDBJ databases">
        <title>Complete genome sequence of Burkholderia gladioli phage Maja.</title>
        <authorList>
            <person name="Yu Z."/>
            <person name="Yao G.W."/>
            <person name="Guadalupe Vizoso-Pinto M."/>
            <person name="Sun L."/>
            <person name="Le T."/>
            <person name="Gonzalez C."/>
            <person name="Young R."/>
            <person name="Liu M."/>
        </authorList>
    </citation>
    <scope>NUCLEOTIDE SEQUENCE [LARGE SCALE GENOMIC DNA]</scope>
</reference>
<protein>
    <submittedName>
        <fullName evidence="1">Head-to-tail connector complex protein</fullName>
    </submittedName>
</protein>